<organism evidence="1 2">
    <name type="scientific">Polaromonas vacuolata</name>
    <dbReference type="NCBI Taxonomy" id="37448"/>
    <lineage>
        <taxon>Bacteria</taxon>
        <taxon>Pseudomonadati</taxon>
        <taxon>Pseudomonadota</taxon>
        <taxon>Betaproteobacteria</taxon>
        <taxon>Burkholderiales</taxon>
        <taxon>Comamonadaceae</taxon>
        <taxon>Polaromonas</taxon>
    </lineage>
</organism>
<dbReference type="CDD" id="cd02440">
    <property type="entry name" value="AdoMet_MTases"/>
    <property type="match status" value="1"/>
</dbReference>
<name>A0A6H2H8G9_9BURK</name>
<dbReference type="SUPFAM" id="SSF53335">
    <property type="entry name" value="S-adenosyl-L-methionine-dependent methyltransferases"/>
    <property type="match status" value="1"/>
</dbReference>
<dbReference type="Pfam" id="PF13489">
    <property type="entry name" value="Methyltransf_23"/>
    <property type="match status" value="1"/>
</dbReference>
<accession>A0A6H2H8G9</accession>
<evidence type="ECO:0000313" key="1">
    <source>
        <dbReference type="EMBL" id="QJC55776.1"/>
    </source>
</evidence>
<reference evidence="1 2" key="1">
    <citation type="submission" date="2020-04" db="EMBL/GenBank/DDBJ databases">
        <title>Complete genome of a Psychrophilic, Marine, Gas Vacuolate Bacterium Polaromonas vacuolata KCTC 22033T.</title>
        <authorList>
            <person name="Hwang K."/>
            <person name="Kim K.M."/>
        </authorList>
    </citation>
    <scope>NUCLEOTIDE SEQUENCE [LARGE SCALE GENOMIC DNA]</scope>
    <source>
        <strain evidence="1 2">KCTC 22033</strain>
    </source>
</reference>
<dbReference type="Proteomes" id="UP000502041">
    <property type="component" value="Chromosome"/>
</dbReference>
<keyword evidence="1" id="KW-0489">Methyltransferase</keyword>
<dbReference type="GO" id="GO:0032259">
    <property type="term" value="P:methylation"/>
    <property type="evidence" value="ECO:0007669"/>
    <property type="project" value="UniProtKB-KW"/>
</dbReference>
<dbReference type="KEGG" id="pvac:HC248_01059"/>
<dbReference type="GO" id="GO:0102208">
    <property type="term" value="F:2-polyprenyl-6-hydroxyphenol methylase activity"/>
    <property type="evidence" value="ECO:0007669"/>
    <property type="project" value="UniProtKB-EC"/>
</dbReference>
<keyword evidence="2" id="KW-1185">Reference proteome</keyword>
<dbReference type="AlphaFoldDB" id="A0A6H2H8G9"/>
<dbReference type="RefSeq" id="WP_168921588.1">
    <property type="nucleotide sequence ID" value="NZ_CP051461.1"/>
</dbReference>
<dbReference type="EC" id="2.1.1.222" evidence="1"/>
<evidence type="ECO:0000313" key="2">
    <source>
        <dbReference type="Proteomes" id="UP000502041"/>
    </source>
</evidence>
<sequence length="362" mass="40708">MSKFIVDKTSKSTPPWHSPWPANELERVPVCPVCGSIAREVLHQGLIDNVFYCAPGKWTSWRCSDCQCSYLDPRPSQASIHLAYGTYYTHQKVPPSKAPYATLASLRKFRRSLVNGYTNWRFSTREVPANRLGVLAFLAAWPLKQRIDREYRHLPRLPNDGTLLDVGCGNGGFMQIANACGWDVVGVDPDPKAVINGRCLGLIVLEGGIESFEGQESMFDVITLNHVIEHVHDPVSVLKACYRLLKPAGRLWLETPNIDSMGHSRYLKNWRGIESPRHLVLFNRQSLNRALNNSGFSSLHLKPGSNPLVSMTQVSEAIEQGLPIDHDIQITTRIKLQLIKQRLLQTFSPSCKEFLTIVAIKE</sequence>
<protein>
    <submittedName>
        <fullName evidence="1">Ubiquinone biosynthesis O-methyltransferase</fullName>
        <ecNumber evidence="1">2.1.1.222</ecNumber>
    </submittedName>
</protein>
<dbReference type="Gene3D" id="3.40.50.150">
    <property type="entry name" value="Vaccinia Virus protein VP39"/>
    <property type="match status" value="1"/>
</dbReference>
<dbReference type="InterPro" id="IPR029063">
    <property type="entry name" value="SAM-dependent_MTases_sf"/>
</dbReference>
<keyword evidence="1" id="KW-0808">Transferase</keyword>
<keyword evidence="1" id="KW-0830">Ubiquinone</keyword>
<dbReference type="PANTHER" id="PTHR43861">
    <property type="entry name" value="TRANS-ACONITATE 2-METHYLTRANSFERASE-RELATED"/>
    <property type="match status" value="1"/>
</dbReference>
<dbReference type="PANTHER" id="PTHR43861:SF6">
    <property type="entry name" value="METHYLTRANSFERASE TYPE 11"/>
    <property type="match status" value="1"/>
</dbReference>
<gene>
    <name evidence="1" type="primary">ubiG_2</name>
    <name evidence="1" type="ORF">HC248_01059</name>
</gene>
<dbReference type="EMBL" id="CP051461">
    <property type="protein sequence ID" value="QJC55776.1"/>
    <property type="molecule type" value="Genomic_DNA"/>
</dbReference>
<proteinExistence type="predicted"/>